<gene>
    <name evidence="3" type="ORF">B0J11DRAFT_567152</name>
</gene>
<proteinExistence type="predicted"/>
<dbReference type="AlphaFoldDB" id="A0A9P9DZE3"/>
<feature type="compositionally biased region" description="Polar residues" evidence="1">
    <location>
        <begin position="51"/>
        <end position="61"/>
    </location>
</feature>
<keyword evidence="2" id="KW-1133">Transmembrane helix</keyword>
<keyword evidence="4" id="KW-1185">Reference proteome</keyword>
<name>A0A9P9DZE3_9PLEO</name>
<sequence>MGASVALFGVFAAVVPLVGLCTFAVIILAQSQKLRQLRSQDKNDEDIELGNRSTTNQQISPINADLALHGPPVQPPDTSPKMKPDIRIPSQALLKPQSARESTSASILAKFLFRNGAPIQRSRPPQPARPSTAHSARSSFDERYSPTHIPFVLSTARRTRPSFNVNFFSQGPINLQLASVISRQASHLDDKSEGSSAAPGSNGSQITGTDEAMQSKIHLLKVLSWRASFQSVEFSIPPDATSLVYCQEIEMGEDTPQISTVTSRRFSFHLGRNIISSSAASLVDGQEIEMDEATQMERVIYAITSARASFHSGRSSISSFAASLIGD</sequence>
<feature type="region of interest" description="Disordered" evidence="1">
    <location>
        <begin position="117"/>
        <end position="141"/>
    </location>
</feature>
<feature type="transmembrane region" description="Helical" evidence="2">
    <location>
        <begin position="6"/>
        <end position="29"/>
    </location>
</feature>
<comment type="caution">
    <text evidence="3">The sequence shown here is derived from an EMBL/GenBank/DDBJ whole genome shotgun (WGS) entry which is preliminary data.</text>
</comment>
<feature type="region of interest" description="Disordered" evidence="1">
    <location>
        <begin position="37"/>
        <end position="85"/>
    </location>
</feature>
<evidence type="ECO:0000256" key="2">
    <source>
        <dbReference type="SAM" id="Phobius"/>
    </source>
</evidence>
<protein>
    <submittedName>
        <fullName evidence="3">Uncharacterized protein</fullName>
    </submittedName>
</protein>
<dbReference type="Proteomes" id="UP000700596">
    <property type="component" value="Unassembled WGS sequence"/>
</dbReference>
<evidence type="ECO:0000313" key="3">
    <source>
        <dbReference type="EMBL" id="KAH7128560.1"/>
    </source>
</evidence>
<feature type="compositionally biased region" description="Polar residues" evidence="1">
    <location>
        <begin position="194"/>
        <end position="208"/>
    </location>
</feature>
<evidence type="ECO:0000256" key="1">
    <source>
        <dbReference type="SAM" id="MobiDB-lite"/>
    </source>
</evidence>
<accession>A0A9P9DZE3</accession>
<organism evidence="3 4">
    <name type="scientific">Dendryphion nanum</name>
    <dbReference type="NCBI Taxonomy" id="256645"/>
    <lineage>
        <taxon>Eukaryota</taxon>
        <taxon>Fungi</taxon>
        <taxon>Dikarya</taxon>
        <taxon>Ascomycota</taxon>
        <taxon>Pezizomycotina</taxon>
        <taxon>Dothideomycetes</taxon>
        <taxon>Pleosporomycetidae</taxon>
        <taxon>Pleosporales</taxon>
        <taxon>Torulaceae</taxon>
        <taxon>Dendryphion</taxon>
    </lineage>
</organism>
<evidence type="ECO:0000313" key="4">
    <source>
        <dbReference type="Proteomes" id="UP000700596"/>
    </source>
</evidence>
<reference evidence="3" key="1">
    <citation type="journal article" date="2021" name="Nat. Commun.">
        <title>Genetic determinants of endophytism in the Arabidopsis root mycobiome.</title>
        <authorList>
            <person name="Mesny F."/>
            <person name="Miyauchi S."/>
            <person name="Thiergart T."/>
            <person name="Pickel B."/>
            <person name="Atanasova L."/>
            <person name="Karlsson M."/>
            <person name="Huettel B."/>
            <person name="Barry K.W."/>
            <person name="Haridas S."/>
            <person name="Chen C."/>
            <person name="Bauer D."/>
            <person name="Andreopoulos W."/>
            <person name="Pangilinan J."/>
            <person name="LaButti K."/>
            <person name="Riley R."/>
            <person name="Lipzen A."/>
            <person name="Clum A."/>
            <person name="Drula E."/>
            <person name="Henrissat B."/>
            <person name="Kohler A."/>
            <person name="Grigoriev I.V."/>
            <person name="Martin F.M."/>
            <person name="Hacquard S."/>
        </authorList>
    </citation>
    <scope>NUCLEOTIDE SEQUENCE</scope>
    <source>
        <strain evidence="3">MPI-CAGE-CH-0243</strain>
    </source>
</reference>
<keyword evidence="2" id="KW-0812">Transmembrane</keyword>
<dbReference type="EMBL" id="JAGMWT010000005">
    <property type="protein sequence ID" value="KAH7128560.1"/>
    <property type="molecule type" value="Genomic_DNA"/>
</dbReference>
<feature type="region of interest" description="Disordered" evidence="1">
    <location>
        <begin position="186"/>
        <end position="208"/>
    </location>
</feature>
<keyword evidence="2" id="KW-0472">Membrane</keyword>